<comment type="subcellular location">
    <subcellularLocation>
        <location evidence="1 6">Plastid</location>
        <location evidence="1 6">Chloroplast</location>
    </subcellularLocation>
</comment>
<protein>
    <recommendedName>
        <fullName evidence="5 6">Large ribosomal subunit protein bL32c</fullName>
    </recommendedName>
</protein>
<dbReference type="GO" id="GO:0015934">
    <property type="term" value="C:large ribosomal subunit"/>
    <property type="evidence" value="ECO:0007669"/>
    <property type="project" value="InterPro"/>
</dbReference>
<keyword evidence="4 6" id="KW-0687">Ribonucleoprotein</keyword>
<evidence type="ECO:0000313" key="7">
    <source>
        <dbReference type="EMBL" id="QOX09647.1"/>
    </source>
</evidence>
<dbReference type="InterPro" id="IPR002677">
    <property type="entry name" value="Ribosomal_bL32"/>
</dbReference>
<evidence type="ECO:0000256" key="6">
    <source>
        <dbReference type="HAMAP-Rule" id="MF_00340"/>
    </source>
</evidence>
<organism evidence="7">
    <name type="scientific">Camellia kissii</name>
    <dbReference type="NCBI Taxonomy" id="319927"/>
    <lineage>
        <taxon>Eukaryota</taxon>
        <taxon>Viridiplantae</taxon>
        <taxon>Streptophyta</taxon>
        <taxon>Embryophyta</taxon>
        <taxon>Tracheophyta</taxon>
        <taxon>Spermatophyta</taxon>
        <taxon>Magnoliopsida</taxon>
        <taxon>eudicotyledons</taxon>
        <taxon>Gunneridae</taxon>
        <taxon>Pentapetalae</taxon>
        <taxon>asterids</taxon>
        <taxon>Ericales</taxon>
        <taxon>Theaceae</taxon>
        <taxon>Camellia</taxon>
    </lineage>
</organism>
<reference evidence="7" key="1">
    <citation type="journal article" date="2020" name="Mitochondrial DNA Part B Resour">
        <title>Characterization and phylogenetic significance of the complete chloroplast genome of Camellia Kissii, an economic crop for producing oil.</title>
        <authorList>
            <person name="Cao L."/>
            <person name="Li J."/>
            <person name="Fan Z."/>
            <person name="Yin H."/>
            <person name="Li X."/>
        </authorList>
    </citation>
    <scope>NUCLEOTIDE SEQUENCE</scope>
</reference>
<dbReference type="Pfam" id="PF01783">
    <property type="entry name" value="Ribosomal_L32p"/>
    <property type="match status" value="1"/>
</dbReference>
<proteinExistence type="inferred from homology"/>
<dbReference type="GO" id="GO:0009507">
    <property type="term" value="C:chloroplast"/>
    <property type="evidence" value="ECO:0007669"/>
    <property type="project" value="UniProtKB-SubCell"/>
</dbReference>
<dbReference type="InterPro" id="IPR044958">
    <property type="entry name" value="Ribosomal_bL32_plant/cyanobact"/>
</dbReference>
<dbReference type="GeneID" id="63382131"/>
<gene>
    <name evidence="6 7" type="primary">rpl32</name>
</gene>
<dbReference type="PANTHER" id="PTHR36083:SF1">
    <property type="entry name" value="LARGE RIBOSOMAL SUBUNIT PROTEIN BL32C"/>
    <property type="match status" value="1"/>
</dbReference>
<dbReference type="AlphaFoldDB" id="A0A872PLR3"/>
<evidence type="ECO:0000256" key="4">
    <source>
        <dbReference type="ARBA" id="ARBA00023274"/>
    </source>
</evidence>
<sequence>MAVPKKRTSISKKRIRKKNWKKKGYWAALKAFSLGKSLSTGNSKSFFVRQTNK</sequence>
<geneLocation type="chloroplast" evidence="7"/>
<dbReference type="GO" id="GO:0003735">
    <property type="term" value="F:structural constituent of ribosome"/>
    <property type="evidence" value="ECO:0007669"/>
    <property type="project" value="InterPro"/>
</dbReference>
<evidence type="ECO:0000256" key="1">
    <source>
        <dbReference type="ARBA" id="ARBA00004229"/>
    </source>
</evidence>
<dbReference type="HAMAP" id="MF_00340">
    <property type="entry name" value="Ribosomal_bL32"/>
    <property type="match status" value="1"/>
</dbReference>
<evidence type="ECO:0000256" key="5">
    <source>
        <dbReference type="ARBA" id="ARBA00035280"/>
    </source>
</evidence>
<dbReference type="SUPFAM" id="SSF57829">
    <property type="entry name" value="Zn-binding ribosomal proteins"/>
    <property type="match status" value="1"/>
</dbReference>
<dbReference type="InterPro" id="IPR011332">
    <property type="entry name" value="Ribosomal_zn-bd"/>
</dbReference>
<name>A0A872PLR3_9ERIC</name>
<accession>A0A872PLR3</accession>
<keyword evidence="3 6" id="KW-0689">Ribosomal protein</keyword>
<keyword evidence="7" id="KW-0150">Chloroplast</keyword>
<comment type="similarity">
    <text evidence="2 6">Belongs to the bacterial ribosomal protein bL32 family.</text>
</comment>
<keyword evidence="7" id="KW-0934">Plastid</keyword>
<dbReference type="RefSeq" id="YP_010034902.1">
    <property type="nucleotide sequence ID" value="NC_053915.1"/>
</dbReference>
<dbReference type="EMBL" id="MN635793">
    <property type="protein sequence ID" value="QOX09647.1"/>
    <property type="molecule type" value="Genomic_DNA"/>
</dbReference>
<dbReference type="GO" id="GO:0006412">
    <property type="term" value="P:translation"/>
    <property type="evidence" value="ECO:0007669"/>
    <property type="project" value="UniProtKB-UniRule"/>
</dbReference>
<dbReference type="PANTHER" id="PTHR36083">
    <property type="entry name" value="50S RIBOSOMAL PROTEIN L32, CHLOROPLASTIC"/>
    <property type="match status" value="1"/>
</dbReference>
<evidence type="ECO:0000256" key="2">
    <source>
        <dbReference type="ARBA" id="ARBA00008560"/>
    </source>
</evidence>
<evidence type="ECO:0000256" key="3">
    <source>
        <dbReference type="ARBA" id="ARBA00022980"/>
    </source>
</evidence>